<reference evidence="7 8" key="2">
    <citation type="journal article" date="2024" name="G3 (Bethesda)">
        <title>The genome of the cryopelagic Antarctic bald notothen, Trematomus borchgrevinki.</title>
        <authorList>
            <person name="Rayamajhi N."/>
            <person name="Rivera-Colon A.G."/>
            <person name="Minhas B.F."/>
            <person name="Cheng C.C."/>
            <person name="Catchen J.M."/>
        </authorList>
    </citation>
    <scope>NUCLEOTIDE SEQUENCE [LARGE SCALE GENOMIC DNA]</scope>
    <source>
        <strain evidence="7">AGRC-2024</strain>
    </source>
</reference>
<comment type="similarity">
    <text evidence="1">Belongs to the cytochrome P450 family.</text>
</comment>
<dbReference type="PANTHER" id="PTHR24302:SF15">
    <property type="entry name" value="FATTY-ACID PEROXYGENASE"/>
    <property type="match status" value="1"/>
</dbReference>
<dbReference type="GO" id="GO:0004497">
    <property type="term" value="F:monooxygenase activity"/>
    <property type="evidence" value="ECO:0007669"/>
    <property type="project" value="UniProtKB-KW"/>
</dbReference>
<reference evidence="7 8" key="1">
    <citation type="journal article" date="2022" name="G3 (Bethesda)">
        <title>Evaluating Illumina-, Nanopore-, and PacBio-based genome assembly strategies with the bald notothen, Trematomus borchgrevinki.</title>
        <authorList>
            <person name="Rayamajhi N."/>
            <person name="Cheng C.C."/>
            <person name="Catchen J.M."/>
        </authorList>
    </citation>
    <scope>NUCLEOTIDE SEQUENCE [LARGE SCALE GENOMIC DNA]</scope>
    <source>
        <strain evidence="7">AGRC-2024</strain>
    </source>
</reference>
<sequence>MWGLYDGRQPIIATMDTAMIKAVLVKECYSVFTNRRDLGLNGPLRDAVPMVEDVEEDLQCTLTVIHQRSPERDVSDNVAALR</sequence>
<organism evidence="7 8">
    <name type="scientific">Pagothenia borchgrevinki</name>
    <name type="common">Bald rockcod</name>
    <name type="synonym">Trematomus borchgrevinki</name>
    <dbReference type="NCBI Taxonomy" id="8213"/>
    <lineage>
        <taxon>Eukaryota</taxon>
        <taxon>Metazoa</taxon>
        <taxon>Chordata</taxon>
        <taxon>Craniata</taxon>
        <taxon>Vertebrata</taxon>
        <taxon>Euteleostomi</taxon>
        <taxon>Actinopterygii</taxon>
        <taxon>Neopterygii</taxon>
        <taxon>Teleostei</taxon>
        <taxon>Neoteleostei</taxon>
        <taxon>Acanthomorphata</taxon>
        <taxon>Eupercaria</taxon>
        <taxon>Perciformes</taxon>
        <taxon>Notothenioidei</taxon>
        <taxon>Nototheniidae</taxon>
        <taxon>Pagothenia</taxon>
    </lineage>
</organism>
<evidence type="ECO:0000256" key="6">
    <source>
        <dbReference type="ARBA" id="ARBA00023033"/>
    </source>
</evidence>
<gene>
    <name evidence="7" type="ORF">OYC64_003879</name>
</gene>
<accession>A0ABD2FQV8</accession>
<dbReference type="EMBL" id="JBIYXZ010002088">
    <property type="protein sequence ID" value="KAL3044129.1"/>
    <property type="molecule type" value="Genomic_DNA"/>
</dbReference>
<dbReference type="GO" id="GO:0046872">
    <property type="term" value="F:metal ion binding"/>
    <property type="evidence" value="ECO:0007669"/>
    <property type="project" value="UniProtKB-KW"/>
</dbReference>
<dbReference type="AlphaFoldDB" id="A0ABD2FQV8"/>
<keyword evidence="5" id="KW-0408">Iron</keyword>
<evidence type="ECO:0000313" key="8">
    <source>
        <dbReference type="Proteomes" id="UP001619887"/>
    </source>
</evidence>
<evidence type="ECO:0000256" key="5">
    <source>
        <dbReference type="ARBA" id="ARBA00023004"/>
    </source>
</evidence>
<evidence type="ECO:0000313" key="7">
    <source>
        <dbReference type="EMBL" id="KAL3044129.1"/>
    </source>
</evidence>
<dbReference type="PANTHER" id="PTHR24302">
    <property type="entry name" value="CYTOCHROME P450 FAMILY 3"/>
    <property type="match status" value="1"/>
</dbReference>
<dbReference type="InterPro" id="IPR050705">
    <property type="entry name" value="Cytochrome_P450_3A"/>
</dbReference>
<keyword evidence="8" id="KW-1185">Reference proteome</keyword>
<keyword evidence="6" id="KW-0503">Monooxygenase</keyword>
<comment type="caution">
    <text evidence="7">The sequence shown here is derived from an EMBL/GenBank/DDBJ whole genome shotgun (WGS) entry which is preliminary data.</text>
</comment>
<evidence type="ECO:0000256" key="2">
    <source>
        <dbReference type="ARBA" id="ARBA00022617"/>
    </source>
</evidence>
<evidence type="ECO:0000256" key="4">
    <source>
        <dbReference type="ARBA" id="ARBA00023002"/>
    </source>
</evidence>
<evidence type="ECO:0000256" key="3">
    <source>
        <dbReference type="ARBA" id="ARBA00022723"/>
    </source>
</evidence>
<keyword evidence="2" id="KW-0349">Heme</keyword>
<proteinExistence type="inferred from homology"/>
<keyword evidence="4" id="KW-0560">Oxidoreductase</keyword>
<keyword evidence="3" id="KW-0479">Metal-binding</keyword>
<protein>
    <submittedName>
        <fullName evidence="7">Uncharacterized protein</fullName>
    </submittedName>
</protein>
<dbReference type="Proteomes" id="UP001619887">
    <property type="component" value="Unassembled WGS sequence"/>
</dbReference>
<name>A0ABD2FQV8_PAGBO</name>
<evidence type="ECO:0000256" key="1">
    <source>
        <dbReference type="ARBA" id="ARBA00010617"/>
    </source>
</evidence>